<dbReference type="EMBL" id="VRZA01000001">
    <property type="protein sequence ID" value="TXS96690.1"/>
    <property type="molecule type" value="Genomic_DNA"/>
</dbReference>
<dbReference type="GO" id="GO:0016758">
    <property type="term" value="F:hexosyltransferase activity"/>
    <property type="evidence" value="ECO:0007669"/>
    <property type="project" value="UniProtKB-ARBA"/>
</dbReference>
<dbReference type="SUPFAM" id="SSF53448">
    <property type="entry name" value="Nucleotide-diphospho-sugar transferases"/>
    <property type="match status" value="1"/>
</dbReference>
<feature type="domain" description="Glycosyltransferase 2-like" evidence="1">
    <location>
        <begin position="8"/>
        <end position="134"/>
    </location>
</feature>
<keyword evidence="3" id="KW-1185">Reference proteome</keyword>
<dbReference type="AlphaFoldDB" id="A0A5C9AAL7"/>
<dbReference type="PANTHER" id="PTHR22916:SF3">
    <property type="entry name" value="UDP-GLCNAC:BETAGAL BETA-1,3-N-ACETYLGLUCOSAMINYLTRANSFERASE-LIKE PROTEIN 1"/>
    <property type="match status" value="1"/>
</dbReference>
<protein>
    <submittedName>
        <fullName evidence="2">Glycosyltransferase family 2 protein</fullName>
    </submittedName>
</protein>
<dbReference type="Proteomes" id="UP000321039">
    <property type="component" value="Unassembled WGS sequence"/>
</dbReference>
<dbReference type="Gene3D" id="3.90.550.10">
    <property type="entry name" value="Spore Coat Polysaccharide Biosynthesis Protein SpsA, Chain A"/>
    <property type="match status" value="1"/>
</dbReference>
<reference evidence="2 3" key="1">
    <citation type="submission" date="2019-08" db="EMBL/GenBank/DDBJ databases">
        <title>Parahaliea maris sp. nov., isolated from the surface seawater.</title>
        <authorList>
            <person name="Liu Y."/>
        </authorList>
    </citation>
    <scope>NUCLEOTIDE SEQUENCE [LARGE SCALE GENOMIC DNA]</scope>
    <source>
        <strain evidence="2 3">HSLHS9</strain>
    </source>
</reference>
<dbReference type="InterPro" id="IPR029044">
    <property type="entry name" value="Nucleotide-diphossugar_trans"/>
</dbReference>
<dbReference type="Pfam" id="PF00535">
    <property type="entry name" value="Glycos_transf_2"/>
    <property type="match status" value="1"/>
</dbReference>
<sequence>MDSNPLVSICIPVFNGGDYIAHAIESALNQSYSNIEVIVIDNASTDHTPDIIEQLCSTHPRRIVSFRNQKTVSMVDNFNIALSRANGEYLKLLPHDDILTVDSIGDLIRGANPGDHFIVGLRDFIFEGTGIRNRIFYLMQNIIWRVDKILGEGFTPPKEYLDAFSQNTSHNFIGEPGAVLISSVAFRTVGGFDRRFHQLCDLQLWHRLGTRFGLTVVPIKVASFRVHNASESASRHTSRDRLLSEYLGISTLLLNCMGDHPSNDVVCNYLLDKAQLSQDYQSRICQPKLTVTQSVFLSKAINIISKIPFKRAYQIFAIQMLVLILSKFSKDTFSISFDTKPLD</sequence>
<accession>A0A5C9AAL7</accession>
<organism evidence="2 3">
    <name type="scientific">Parahaliea maris</name>
    <dbReference type="NCBI Taxonomy" id="2716870"/>
    <lineage>
        <taxon>Bacteria</taxon>
        <taxon>Pseudomonadati</taxon>
        <taxon>Pseudomonadota</taxon>
        <taxon>Gammaproteobacteria</taxon>
        <taxon>Cellvibrionales</taxon>
        <taxon>Halieaceae</taxon>
        <taxon>Parahaliea</taxon>
    </lineage>
</organism>
<evidence type="ECO:0000313" key="3">
    <source>
        <dbReference type="Proteomes" id="UP000321039"/>
    </source>
</evidence>
<dbReference type="InterPro" id="IPR001173">
    <property type="entry name" value="Glyco_trans_2-like"/>
</dbReference>
<dbReference type="RefSeq" id="WP_148066954.1">
    <property type="nucleotide sequence ID" value="NZ_VRZA01000001.1"/>
</dbReference>
<comment type="caution">
    <text evidence="2">The sequence shown here is derived from an EMBL/GenBank/DDBJ whole genome shotgun (WGS) entry which is preliminary data.</text>
</comment>
<dbReference type="PANTHER" id="PTHR22916">
    <property type="entry name" value="GLYCOSYLTRANSFERASE"/>
    <property type="match status" value="1"/>
</dbReference>
<keyword evidence="2" id="KW-0808">Transferase</keyword>
<evidence type="ECO:0000259" key="1">
    <source>
        <dbReference type="Pfam" id="PF00535"/>
    </source>
</evidence>
<evidence type="ECO:0000313" key="2">
    <source>
        <dbReference type="EMBL" id="TXS96690.1"/>
    </source>
</evidence>
<proteinExistence type="predicted"/>
<name>A0A5C9AAL7_9GAMM</name>
<gene>
    <name evidence="2" type="ORF">FV139_04270</name>
</gene>